<dbReference type="PROSITE" id="PS51257">
    <property type="entry name" value="PROKAR_LIPOPROTEIN"/>
    <property type="match status" value="1"/>
</dbReference>
<dbReference type="PROSITE" id="PS50005">
    <property type="entry name" value="TPR"/>
    <property type="match status" value="3"/>
</dbReference>
<keyword evidence="5" id="KW-1185">Reference proteome</keyword>
<dbReference type="InterPro" id="IPR013105">
    <property type="entry name" value="TPR_2"/>
</dbReference>
<evidence type="ECO:0000256" key="3">
    <source>
        <dbReference type="PROSITE-ProRule" id="PRU00339"/>
    </source>
</evidence>
<dbReference type="Pfam" id="PF07719">
    <property type="entry name" value="TPR_2"/>
    <property type="match status" value="1"/>
</dbReference>
<dbReference type="NCBIfam" id="TIGR02521">
    <property type="entry name" value="type_IV_pilW"/>
    <property type="match status" value="1"/>
</dbReference>
<name>A0AAU9CBH7_9GAMM</name>
<dbReference type="KEGG" id="mcau:MIT9_P1456"/>
<dbReference type="InterPro" id="IPR013360">
    <property type="entry name" value="Pilus_4_PilW"/>
</dbReference>
<dbReference type="PROSITE" id="PS50293">
    <property type="entry name" value="TPR_REGION"/>
    <property type="match status" value="1"/>
</dbReference>
<organism evidence="4 5">
    <name type="scientific">Methylomarinovum caldicuralii</name>
    <dbReference type="NCBI Taxonomy" id="438856"/>
    <lineage>
        <taxon>Bacteria</taxon>
        <taxon>Pseudomonadati</taxon>
        <taxon>Pseudomonadota</taxon>
        <taxon>Gammaproteobacteria</taxon>
        <taxon>Methylococcales</taxon>
        <taxon>Methylothermaceae</taxon>
        <taxon>Methylomarinovum</taxon>
    </lineage>
</organism>
<protein>
    <submittedName>
        <fullName evidence="4">Type IV pilus assembly protein PilF</fullName>
    </submittedName>
</protein>
<keyword evidence="2 3" id="KW-0802">TPR repeat</keyword>
<evidence type="ECO:0000256" key="1">
    <source>
        <dbReference type="ARBA" id="ARBA00022737"/>
    </source>
</evidence>
<gene>
    <name evidence="4" type="ORF">MIT9_P1456</name>
</gene>
<dbReference type="AlphaFoldDB" id="A0AAU9CBH7"/>
<feature type="repeat" description="TPR" evidence="3">
    <location>
        <begin position="64"/>
        <end position="97"/>
    </location>
</feature>
<evidence type="ECO:0000256" key="2">
    <source>
        <dbReference type="ARBA" id="ARBA00022803"/>
    </source>
</evidence>
<dbReference type="EMBL" id="AP024714">
    <property type="protein sequence ID" value="BCX81874.1"/>
    <property type="molecule type" value="Genomic_DNA"/>
</dbReference>
<dbReference type="Pfam" id="PF13414">
    <property type="entry name" value="TPR_11"/>
    <property type="match status" value="1"/>
</dbReference>
<feature type="repeat" description="TPR" evidence="3">
    <location>
        <begin position="134"/>
        <end position="167"/>
    </location>
</feature>
<evidence type="ECO:0000313" key="5">
    <source>
        <dbReference type="Proteomes" id="UP001321825"/>
    </source>
</evidence>
<keyword evidence="1" id="KW-0677">Repeat</keyword>
<dbReference type="Pfam" id="PF13431">
    <property type="entry name" value="TPR_17"/>
    <property type="match status" value="1"/>
</dbReference>
<dbReference type="PANTHER" id="PTHR12558:SF13">
    <property type="entry name" value="CELL DIVISION CYCLE PROTEIN 27 HOMOLOG"/>
    <property type="match status" value="1"/>
</dbReference>
<dbReference type="SMART" id="SM00028">
    <property type="entry name" value="TPR"/>
    <property type="match status" value="3"/>
</dbReference>
<dbReference type="RefSeq" id="WP_317704300.1">
    <property type="nucleotide sequence ID" value="NZ_AP024714.1"/>
</dbReference>
<evidence type="ECO:0000313" key="4">
    <source>
        <dbReference type="EMBL" id="BCX81874.1"/>
    </source>
</evidence>
<dbReference type="InterPro" id="IPR019734">
    <property type="entry name" value="TPR_rpt"/>
</dbReference>
<dbReference type="Gene3D" id="1.25.40.10">
    <property type="entry name" value="Tetratricopeptide repeat domain"/>
    <property type="match status" value="1"/>
</dbReference>
<sequence length="237" mass="26373">MRWAIAGLLVALAGCSLSPDREAIDRKKLAQIYTEKGIAYLAQGQPQNALADLRHALEIDPDNAAAHEAIAVLYEKLGMDDKAAEHYRRALALQPDDARLLNNYGLFLCHRGDYDAGMKRLVRAANNKLYAQRWKAMTNAGLCALRAGQLAEAEDWLRQALALEPDAPQPLAAMARLMARKRQWLAARAFLQRYEVVAEPTPELLQLGVQIESALGDEQAAAAYRRRLKRITPKTHP</sequence>
<dbReference type="Proteomes" id="UP001321825">
    <property type="component" value="Chromosome"/>
</dbReference>
<feature type="repeat" description="TPR" evidence="3">
    <location>
        <begin position="30"/>
        <end position="63"/>
    </location>
</feature>
<dbReference type="PANTHER" id="PTHR12558">
    <property type="entry name" value="CELL DIVISION CYCLE 16,23,27"/>
    <property type="match status" value="1"/>
</dbReference>
<proteinExistence type="predicted"/>
<reference evidence="5" key="1">
    <citation type="journal article" date="2024" name="Int. J. Syst. Evol. Microbiol.">
        <title>Methylomarinovum tepidoasis sp. nov., a moderately thermophilic methanotroph of the family Methylothermaceae isolated from a deep-sea hydrothermal field.</title>
        <authorList>
            <person name="Hirayama H."/>
            <person name="Takaki Y."/>
            <person name="Abe M."/>
            <person name="Miyazaki M."/>
            <person name="Uematsu K."/>
            <person name="Matsui Y."/>
            <person name="Takai K."/>
        </authorList>
    </citation>
    <scope>NUCLEOTIDE SEQUENCE [LARGE SCALE GENOMIC DNA]</scope>
    <source>
        <strain evidence="5">IT-9</strain>
    </source>
</reference>
<accession>A0AAU9CBH7</accession>
<dbReference type="InterPro" id="IPR011990">
    <property type="entry name" value="TPR-like_helical_dom_sf"/>
</dbReference>
<dbReference type="SUPFAM" id="SSF48452">
    <property type="entry name" value="TPR-like"/>
    <property type="match status" value="1"/>
</dbReference>